<evidence type="ECO:0000313" key="1">
    <source>
        <dbReference type="EMBL" id="JAD36295.1"/>
    </source>
</evidence>
<accession>A0A0A8ZHT3</accession>
<dbReference type="EMBL" id="GBRH01261600">
    <property type="protein sequence ID" value="JAD36295.1"/>
    <property type="molecule type" value="Transcribed_RNA"/>
</dbReference>
<proteinExistence type="predicted"/>
<name>A0A0A8ZHT3_ARUDO</name>
<organism evidence="1">
    <name type="scientific">Arundo donax</name>
    <name type="common">Giant reed</name>
    <name type="synonym">Donax arundinaceus</name>
    <dbReference type="NCBI Taxonomy" id="35708"/>
    <lineage>
        <taxon>Eukaryota</taxon>
        <taxon>Viridiplantae</taxon>
        <taxon>Streptophyta</taxon>
        <taxon>Embryophyta</taxon>
        <taxon>Tracheophyta</taxon>
        <taxon>Spermatophyta</taxon>
        <taxon>Magnoliopsida</taxon>
        <taxon>Liliopsida</taxon>
        <taxon>Poales</taxon>
        <taxon>Poaceae</taxon>
        <taxon>PACMAD clade</taxon>
        <taxon>Arundinoideae</taxon>
        <taxon>Arundineae</taxon>
        <taxon>Arundo</taxon>
    </lineage>
</organism>
<protein>
    <submittedName>
        <fullName evidence="1">Uncharacterized protein</fullName>
    </submittedName>
</protein>
<reference evidence="1" key="2">
    <citation type="journal article" date="2015" name="Data Brief">
        <title>Shoot transcriptome of the giant reed, Arundo donax.</title>
        <authorList>
            <person name="Barrero R.A."/>
            <person name="Guerrero F.D."/>
            <person name="Moolhuijzen P."/>
            <person name="Goolsby J.A."/>
            <person name="Tidwell J."/>
            <person name="Bellgard S.E."/>
            <person name="Bellgard M.I."/>
        </authorList>
    </citation>
    <scope>NUCLEOTIDE SEQUENCE</scope>
    <source>
        <tissue evidence="1">Shoot tissue taken approximately 20 cm above the soil surface</tissue>
    </source>
</reference>
<reference evidence="1" key="1">
    <citation type="submission" date="2014-09" db="EMBL/GenBank/DDBJ databases">
        <authorList>
            <person name="Magalhaes I.L.F."/>
            <person name="Oliveira U."/>
            <person name="Santos F.R."/>
            <person name="Vidigal T.H.D.A."/>
            <person name="Brescovit A.D."/>
            <person name="Santos A.J."/>
        </authorList>
    </citation>
    <scope>NUCLEOTIDE SEQUENCE</scope>
    <source>
        <tissue evidence="1">Shoot tissue taken approximately 20 cm above the soil surface</tissue>
    </source>
</reference>
<sequence>MYTSNGQDYLYMHADAAHKVESTLLIPIHLSLPNN</sequence>
<dbReference type="AlphaFoldDB" id="A0A0A8ZHT3"/>